<keyword evidence="2" id="KW-1185">Reference proteome</keyword>
<sequence length="173" mass="20263">MNNKLSQKTQSLQTCVSDSAFSSANEYDKINSFFSNEINIYEQECLKSNVSVYFCYNSLMYKFQKYADEKNKIKLIERLDFTDKNRVKVLLNKASFSSKKEELKLATENFALIKHDLFEWLDKTKNPYFFILHPFFKFGSGINYIPIPYKKDNMSGVQNTDIACDYANYVLFG</sequence>
<reference evidence="2" key="1">
    <citation type="submission" date="2016-11" db="EMBL/GenBank/DDBJ databases">
        <authorList>
            <person name="Varghese N."/>
            <person name="Submissions S."/>
        </authorList>
    </citation>
    <scope>NUCLEOTIDE SEQUENCE [LARGE SCALE GENOMIC DNA]</scope>
    <source>
        <strain evidence="2">CGMCC 1.2749</strain>
    </source>
</reference>
<dbReference type="AlphaFoldDB" id="A0A1M7PN67"/>
<proteinExistence type="predicted"/>
<dbReference type="Proteomes" id="UP000184092">
    <property type="component" value="Unassembled WGS sequence"/>
</dbReference>
<protein>
    <submittedName>
        <fullName evidence="1">Uncharacterized protein</fullName>
    </submittedName>
</protein>
<accession>A0A1M7PN67</accession>
<evidence type="ECO:0000313" key="2">
    <source>
        <dbReference type="Proteomes" id="UP000184092"/>
    </source>
</evidence>
<gene>
    <name evidence="1" type="ORF">SAMN05216269_12012</name>
</gene>
<dbReference type="RefSeq" id="WP_073211447.1">
    <property type="nucleotide sequence ID" value="NZ_FRCL01000020.1"/>
</dbReference>
<name>A0A1M7PN67_9FLAO</name>
<evidence type="ECO:0000313" key="1">
    <source>
        <dbReference type="EMBL" id="SHN18686.1"/>
    </source>
</evidence>
<dbReference type="EMBL" id="FRCL01000020">
    <property type="protein sequence ID" value="SHN18686.1"/>
    <property type="molecule type" value="Genomic_DNA"/>
</dbReference>
<organism evidence="1 2">
    <name type="scientific">Flavobacterium xinjiangense</name>
    <dbReference type="NCBI Taxonomy" id="178356"/>
    <lineage>
        <taxon>Bacteria</taxon>
        <taxon>Pseudomonadati</taxon>
        <taxon>Bacteroidota</taxon>
        <taxon>Flavobacteriia</taxon>
        <taxon>Flavobacteriales</taxon>
        <taxon>Flavobacteriaceae</taxon>
        <taxon>Flavobacterium</taxon>
    </lineage>
</organism>